<feature type="domain" description="C2H2-type" evidence="2">
    <location>
        <begin position="143"/>
        <end position="163"/>
    </location>
</feature>
<organism evidence="3 4">
    <name type="scientific">Cimex lectularius</name>
    <name type="common">Bed bug</name>
    <name type="synonym">Acanthia lectularia</name>
    <dbReference type="NCBI Taxonomy" id="79782"/>
    <lineage>
        <taxon>Eukaryota</taxon>
        <taxon>Metazoa</taxon>
        <taxon>Ecdysozoa</taxon>
        <taxon>Arthropoda</taxon>
        <taxon>Hexapoda</taxon>
        <taxon>Insecta</taxon>
        <taxon>Pterygota</taxon>
        <taxon>Neoptera</taxon>
        <taxon>Paraneoptera</taxon>
        <taxon>Hemiptera</taxon>
        <taxon>Heteroptera</taxon>
        <taxon>Panheteroptera</taxon>
        <taxon>Cimicomorpha</taxon>
        <taxon>Cimicidae</taxon>
        <taxon>Cimex</taxon>
    </lineage>
</organism>
<name>A0A8I6SLS0_CIMLE</name>
<dbReference type="InterPro" id="IPR013087">
    <property type="entry name" value="Znf_C2H2_type"/>
</dbReference>
<dbReference type="GeneID" id="112127163"/>
<reference evidence="3" key="1">
    <citation type="submission" date="2022-01" db="UniProtKB">
        <authorList>
            <consortium name="EnsemblMetazoa"/>
        </authorList>
    </citation>
    <scope>IDENTIFICATION</scope>
</reference>
<dbReference type="AlphaFoldDB" id="A0A8I6SLS0"/>
<dbReference type="RefSeq" id="XP_024083330.1">
    <property type="nucleotide sequence ID" value="XM_024227562.1"/>
</dbReference>
<evidence type="ECO:0000259" key="2">
    <source>
        <dbReference type="PROSITE" id="PS00028"/>
    </source>
</evidence>
<dbReference type="SMART" id="SM00355">
    <property type="entry name" value="ZnF_C2H2"/>
    <property type="match status" value="3"/>
</dbReference>
<dbReference type="KEGG" id="clec:112127163"/>
<sequence length="295" mass="33319">MYYLRNYRKRGAKCERASGDTKRNSSQNGSRSGYRVSSSRTKRVSGNQTSNIKKARSNVNSQVEMKSQISKQQSKAVQVNITSGSQVYERQEDPEENYNRSDENLEVEEACPLNNDTLNDVSNICSKNSIQDAETEIANVYLCCKCGAQFKSKLMIVHHELHHDAYECCKKVKFKSRFVSQTISCQFSATKQFICYCGQTFKSEIGLNAHKSTHKCPSSCQTSTIASFSNSENGNEGVSTLCSLFCLLCSYQPISEWDLKLHISNDHPDLSQYINIQTNSECEQNSVLNFTINYI</sequence>
<dbReference type="EnsemblMetazoa" id="XM_024227562.1">
    <property type="protein sequence ID" value="XP_024083330.1"/>
    <property type="gene ID" value="LOC112127163"/>
</dbReference>
<evidence type="ECO:0000313" key="4">
    <source>
        <dbReference type="Proteomes" id="UP000494040"/>
    </source>
</evidence>
<evidence type="ECO:0000313" key="3">
    <source>
        <dbReference type="EnsemblMetazoa" id="XP_024083330.1"/>
    </source>
</evidence>
<feature type="compositionally biased region" description="Polar residues" evidence="1">
    <location>
        <begin position="44"/>
        <end position="88"/>
    </location>
</feature>
<evidence type="ECO:0000256" key="1">
    <source>
        <dbReference type="SAM" id="MobiDB-lite"/>
    </source>
</evidence>
<feature type="compositionally biased region" description="Low complexity" evidence="1">
    <location>
        <begin position="29"/>
        <end position="39"/>
    </location>
</feature>
<feature type="compositionally biased region" description="Basic and acidic residues" evidence="1">
    <location>
        <begin position="12"/>
        <end position="23"/>
    </location>
</feature>
<feature type="compositionally biased region" description="Basic residues" evidence="1">
    <location>
        <begin position="1"/>
        <end position="11"/>
    </location>
</feature>
<proteinExistence type="predicted"/>
<feature type="region of interest" description="Disordered" evidence="1">
    <location>
        <begin position="1"/>
        <end position="98"/>
    </location>
</feature>
<protein>
    <recommendedName>
        <fullName evidence="2">C2H2-type domain-containing protein</fullName>
    </recommendedName>
</protein>
<accession>A0A8I6SLS0</accession>
<keyword evidence="4" id="KW-1185">Reference proteome</keyword>
<dbReference type="PROSITE" id="PS00028">
    <property type="entry name" value="ZINC_FINGER_C2H2_1"/>
    <property type="match status" value="1"/>
</dbReference>
<dbReference type="Proteomes" id="UP000494040">
    <property type="component" value="Unassembled WGS sequence"/>
</dbReference>